<accession>A0A1X6PDL7</accession>
<dbReference type="OrthoDB" id="4670at2759"/>
<evidence type="ECO:0000313" key="1">
    <source>
        <dbReference type="EMBL" id="OSX78934.1"/>
    </source>
</evidence>
<reference evidence="1 2" key="1">
    <citation type="submission" date="2017-03" db="EMBL/GenBank/DDBJ databases">
        <title>WGS assembly of Porphyra umbilicalis.</title>
        <authorList>
            <person name="Brawley S.H."/>
            <person name="Blouin N.A."/>
            <person name="Ficko-Blean E."/>
            <person name="Wheeler G.L."/>
            <person name="Lohr M."/>
            <person name="Goodson H.V."/>
            <person name="Jenkins J.W."/>
            <person name="Blaby-Haas C.E."/>
            <person name="Helliwell K.E."/>
            <person name="Chan C."/>
            <person name="Marriage T."/>
            <person name="Bhattacharya D."/>
            <person name="Klein A.S."/>
            <person name="Badis Y."/>
            <person name="Brodie J."/>
            <person name="Cao Y."/>
            <person name="Collen J."/>
            <person name="Dittami S.M."/>
            <person name="Gachon C.M."/>
            <person name="Green B.R."/>
            <person name="Karpowicz S."/>
            <person name="Kim J.W."/>
            <person name="Kudahl U."/>
            <person name="Lin S."/>
            <person name="Michel G."/>
            <person name="Mittag M."/>
            <person name="Olson B.J."/>
            <person name="Pangilinan J."/>
            <person name="Peng Y."/>
            <person name="Qiu H."/>
            <person name="Shu S."/>
            <person name="Singer J.T."/>
            <person name="Smith A.G."/>
            <person name="Sprecher B.N."/>
            <person name="Wagner V."/>
            <person name="Wang W."/>
            <person name="Wang Z.-Y."/>
            <person name="Yan J."/>
            <person name="Yarish C."/>
            <person name="Zoeuner-Riek S."/>
            <person name="Zhuang Y."/>
            <person name="Zou Y."/>
            <person name="Lindquist E.A."/>
            <person name="Grimwood J."/>
            <person name="Barry K."/>
            <person name="Rokhsar D.S."/>
            <person name="Schmutz J."/>
            <person name="Stiller J.W."/>
            <person name="Grossman A.R."/>
            <person name="Prochnik S.E."/>
        </authorList>
    </citation>
    <scope>NUCLEOTIDE SEQUENCE [LARGE SCALE GENOMIC DNA]</scope>
    <source>
        <strain evidence="1">4086291</strain>
    </source>
</reference>
<gene>
    <name evidence="1" type="ORF">BU14_0094s0011</name>
</gene>
<dbReference type="Proteomes" id="UP000218209">
    <property type="component" value="Unassembled WGS sequence"/>
</dbReference>
<dbReference type="AlphaFoldDB" id="A0A1X6PDL7"/>
<evidence type="ECO:0000313" key="2">
    <source>
        <dbReference type="Proteomes" id="UP000218209"/>
    </source>
</evidence>
<sequence>MFFNLWLVARNIRGWTQLAALRRLDTHFSRILHNFFVSVPNESHRRSTPAIRAALLAQPLSTLRVSSALIDNNVTSATPWLNPFAATSRTWAIAFWRAWWTQDPTGRATLSAPSTYNTTLHSIAFDLDINHWPEAVHAVDGCQPHSPVIRSADEWVHALKVYGDEPPLTPTGAPNPRFPGPAAGMQDTAGTLTLPRPLLDTAGTRGVVTLVYEKTAHVPHRMSSLWYGTTTFTDRFHEASRRADGGGRSLRIPSLSSWRVMAVGIGERSPVPLYLSGMDLENYACELAATSLLLARFPTAFKRLCDQIYEDGRKARWTFGWSGLLACFSNLWTRERVYVAAANGLSLLALGCAPSVVKIPDCVRSTLVAYTSFAVSTRAIGRRIAPARQVELLRRYATNRGRTCRGSGVDAIRRGCAVLGLPGAASHMDGLPAFTAGWCLEYMERQPGNQPPAYGADHEEVERRLGSGTAWRYPSDCPFV</sequence>
<dbReference type="EMBL" id="KV918801">
    <property type="protein sequence ID" value="OSX78934.1"/>
    <property type="molecule type" value="Genomic_DNA"/>
</dbReference>
<protein>
    <submittedName>
        <fullName evidence="1">Uncharacterized protein</fullName>
    </submittedName>
</protein>
<keyword evidence="2" id="KW-1185">Reference proteome</keyword>
<name>A0A1X6PDL7_PORUM</name>
<proteinExistence type="predicted"/>
<organism evidence="1 2">
    <name type="scientific">Porphyra umbilicalis</name>
    <name type="common">Purple laver</name>
    <name type="synonym">Red alga</name>
    <dbReference type="NCBI Taxonomy" id="2786"/>
    <lineage>
        <taxon>Eukaryota</taxon>
        <taxon>Rhodophyta</taxon>
        <taxon>Bangiophyceae</taxon>
        <taxon>Bangiales</taxon>
        <taxon>Bangiaceae</taxon>
        <taxon>Porphyra</taxon>
    </lineage>
</organism>